<dbReference type="Proteomes" id="UP000245771">
    <property type="component" value="Unassembled WGS sequence"/>
</dbReference>
<dbReference type="PANTHER" id="PTHR10350:SF6">
    <property type="entry name" value="NUCLEAR PORE COMPLEX PROTEIN NUP155"/>
    <property type="match status" value="1"/>
</dbReference>
<dbReference type="Gene3D" id="1.20.120.1880">
    <property type="entry name" value="Nucleoporin, helical C-terminal domain"/>
    <property type="match status" value="1"/>
</dbReference>
<dbReference type="Pfam" id="PF08801">
    <property type="entry name" value="Nucleoporin_N"/>
    <property type="match status" value="1"/>
</dbReference>
<feature type="domain" description="Nucleoporin Nup133/Nup155-like C-terminal" evidence="6">
    <location>
        <begin position="702"/>
        <end position="1398"/>
    </location>
</feature>
<proteinExistence type="inferred from homology"/>
<dbReference type="InParanoid" id="A0A316VH90"/>
<dbReference type="Pfam" id="PF03177">
    <property type="entry name" value="Nucleoporin_C"/>
    <property type="match status" value="1"/>
</dbReference>
<feature type="domain" description="Nucleoporin Nup133/Nup155-like N-terminal" evidence="7">
    <location>
        <begin position="72"/>
        <end position="438"/>
    </location>
</feature>
<feature type="compositionally biased region" description="Low complexity" evidence="5">
    <location>
        <begin position="440"/>
        <end position="459"/>
    </location>
</feature>
<dbReference type="OrthoDB" id="338970at2759"/>
<dbReference type="GO" id="GO:0000972">
    <property type="term" value="P:transcription-dependent tethering of RNA polymerase II gene DNA at nuclear periphery"/>
    <property type="evidence" value="ECO:0007669"/>
    <property type="project" value="TreeGrafter"/>
</dbReference>
<keyword evidence="9" id="KW-1185">Reference proteome</keyword>
<keyword evidence="4" id="KW-0539">Nucleus</keyword>
<reference evidence="8 9" key="1">
    <citation type="journal article" date="2018" name="Mol. Biol. Evol.">
        <title>Broad Genomic Sampling Reveals a Smut Pathogenic Ancestry of the Fungal Clade Ustilaginomycotina.</title>
        <authorList>
            <person name="Kijpornyongpan T."/>
            <person name="Mondo S.J."/>
            <person name="Barry K."/>
            <person name="Sandor L."/>
            <person name="Lee J."/>
            <person name="Lipzen A."/>
            <person name="Pangilinan J."/>
            <person name="LaButti K."/>
            <person name="Hainaut M."/>
            <person name="Henrissat B."/>
            <person name="Grigoriev I.V."/>
            <person name="Spatafora J.W."/>
            <person name="Aime M.C."/>
        </authorList>
    </citation>
    <scope>NUCLEOTIDE SEQUENCE [LARGE SCALE GENOMIC DNA]</scope>
    <source>
        <strain evidence="8 9">MCA 3882</strain>
    </source>
</reference>
<dbReference type="GO" id="GO:0036228">
    <property type="term" value="P:protein localization to nuclear inner membrane"/>
    <property type="evidence" value="ECO:0007669"/>
    <property type="project" value="TreeGrafter"/>
</dbReference>
<dbReference type="EMBL" id="KZ819602">
    <property type="protein sequence ID" value="PWN36890.1"/>
    <property type="molecule type" value="Genomic_DNA"/>
</dbReference>
<dbReference type="STRING" id="1280837.A0A316VH90"/>
<dbReference type="GO" id="GO:0006405">
    <property type="term" value="P:RNA export from nucleus"/>
    <property type="evidence" value="ECO:0007669"/>
    <property type="project" value="TreeGrafter"/>
</dbReference>
<comment type="similarity">
    <text evidence="2">Belongs to the non-repetitive/WGA-negative nucleoporin family.</text>
</comment>
<keyword evidence="3" id="KW-0813">Transport</keyword>
<name>A0A316VH90_9BASI</name>
<dbReference type="Gene3D" id="1.25.40.450">
    <property type="entry name" value="Nucleoporin, helical domain, N-terminal subdomain"/>
    <property type="match status" value="1"/>
</dbReference>
<dbReference type="InterPro" id="IPR007187">
    <property type="entry name" value="Nucleoporin_Nup133/Nup155_C"/>
</dbReference>
<accession>A0A316VH90</accession>
<dbReference type="FunCoup" id="A0A316VH90">
    <property type="interactions" value="794"/>
</dbReference>
<organism evidence="8 9">
    <name type="scientific">Meira miltonrushii</name>
    <dbReference type="NCBI Taxonomy" id="1280837"/>
    <lineage>
        <taxon>Eukaryota</taxon>
        <taxon>Fungi</taxon>
        <taxon>Dikarya</taxon>
        <taxon>Basidiomycota</taxon>
        <taxon>Ustilaginomycotina</taxon>
        <taxon>Exobasidiomycetes</taxon>
        <taxon>Exobasidiales</taxon>
        <taxon>Brachybasidiaceae</taxon>
        <taxon>Meira</taxon>
    </lineage>
</organism>
<evidence type="ECO:0000313" key="8">
    <source>
        <dbReference type="EMBL" id="PWN36890.1"/>
    </source>
</evidence>
<dbReference type="PANTHER" id="PTHR10350">
    <property type="entry name" value="NUCLEAR PORE COMPLEX PROTEIN NUP155"/>
    <property type="match status" value="1"/>
</dbReference>
<feature type="region of interest" description="Disordered" evidence="5">
    <location>
        <begin position="176"/>
        <end position="209"/>
    </location>
</feature>
<feature type="compositionally biased region" description="Low complexity" evidence="5">
    <location>
        <begin position="176"/>
        <end position="206"/>
    </location>
</feature>
<feature type="region of interest" description="Disordered" evidence="5">
    <location>
        <begin position="773"/>
        <end position="796"/>
    </location>
</feature>
<gene>
    <name evidence="8" type="ORF">FA14DRAFT_159192</name>
</gene>
<evidence type="ECO:0000256" key="2">
    <source>
        <dbReference type="ARBA" id="ARBA00007373"/>
    </source>
</evidence>
<dbReference type="RefSeq" id="XP_025357192.1">
    <property type="nucleotide sequence ID" value="XM_025498096.1"/>
</dbReference>
<comment type="subcellular location">
    <subcellularLocation>
        <location evidence="1">Nucleus</location>
    </subcellularLocation>
</comment>
<evidence type="ECO:0000259" key="6">
    <source>
        <dbReference type="Pfam" id="PF03177"/>
    </source>
</evidence>
<evidence type="ECO:0000256" key="5">
    <source>
        <dbReference type="SAM" id="MobiDB-lite"/>
    </source>
</evidence>
<evidence type="ECO:0000313" key="9">
    <source>
        <dbReference type="Proteomes" id="UP000245771"/>
    </source>
</evidence>
<dbReference type="InterPro" id="IPR014908">
    <property type="entry name" value="Nucleoporin_Nup133/Nup155_N"/>
</dbReference>
<dbReference type="GeneID" id="37019877"/>
<dbReference type="InterPro" id="IPR004870">
    <property type="entry name" value="Nucleoporin_Nup155"/>
</dbReference>
<evidence type="ECO:0000256" key="1">
    <source>
        <dbReference type="ARBA" id="ARBA00004123"/>
    </source>
</evidence>
<protein>
    <submittedName>
        <fullName evidence="8">Nucleoporin-domain-containing protein</fullName>
    </submittedName>
</protein>
<dbReference type="InterPro" id="IPR042537">
    <property type="entry name" value="Nucleoporin_Nup155_C_2"/>
</dbReference>
<feature type="region of interest" description="Disordered" evidence="5">
    <location>
        <begin position="437"/>
        <end position="464"/>
    </location>
</feature>
<dbReference type="GO" id="GO:0006606">
    <property type="term" value="P:protein import into nucleus"/>
    <property type="evidence" value="ECO:0007669"/>
    <property type="project" value="TreeGrafter"/>
</dbReference>
<evidence type="ECO:0000259" key="7">
    <source>
        <dbReference type="Pfam" id="PF08801"/>
    </source>
</evidence>
<sequence length="1433" mass="158406">MADASSSGNASSSSANLLEDDRFFAKLDRASNTIRAFSQEDARWGDLNDHLSAAQYQYKLQLISPWAPLERKRVWSIPDAVIEASSSAQTYASQGLFPEIERAWIIIDTRLYLWNYLDASQSAFESYEHPERVIQSVGLVQPRAGVFIESIKHVLVICTSTSVSLLGLAIEDASANPASSNGNATSSGTANNATNASATPSTSAGARNTSTGKQLKLFVTEMSASTDGVQLSDVCGTDEGRIFCKGNDGCLYEIMYQANEGWFSNRCGLRNVTNPRLSNLVPNFIQGKQKETLDFISVDSARNVVYTLHKGSEIEIHHLPSKDSSKPPVKVARAKDICRHANMMFSNTSLLQPNEFLITWMKPISAAESRNIHLVAVTSKGVRLYFTNQRTGWRALSTYSSMNSNNSDPNAPTCLELIYVRPPPPAGQTQSVEGGMAMMQSQQQQHPSQQQSSSPTSSTNFAPHQPAIQGLHHAYYADGLFLAASQYTLEPTGSMDCILCTTRAIPSGDFSRPSGGLPSSSSLTAPTGSAIGPADLADTATDILVQGATWAIAEVKRKSHSTAEDRLHPLALQMIQPPRVFLILTSSGLFVLTEQRPIDTLKGLLQTGTLYDQTVHEFFKKYGQSQSCAMSLAIASQNTLLSLAPETFISSDLQTQDGSYQLLSKDVVSHAWRIFFDFGGYPRYEPPPYPSQPASDGKVTLSGRHDGLAIYLTRLLRPFWTQKITKKQIIPGEGERFVPNIPAAGLTGPQRELQGLQTFLQQNAQLFGLGNSSGGSIGQNRSSLNRSTGTSPEGEQVAMQAENDSFEALKALLSRSLEALSFVLLLIDYRLPNLVQRCQPELQTQLANLTFADLIITRQGRDIGRSLVEAVINMQISSQSNIDVIADVLQERCGSFCNSDDVRLYKAMECIRRAKEAEKSLDANGKSESLRESLRLLNRATSNLPLNKLESICEDYRSLNFYHGAVELPLKCASSWDRTGIAKQYRDEGLPENDVRSKAYDTSMKCYTLVLKALESVDAACQSDAVVKAREAGQMNTVLQVEEQRASTYAEAQSSTDPLFHVAMYDWLLSRNKTDELLQIRSPYVEEYLRSEPITLERCLLLCMWYVSIGHSLSAAQLYSGLAQSTELEINLDERVEYLTKASSNAKSAQQNNSQDLIQFISDIDEKLEVASVQIEIYKAIQESLEIEDEQKANLLNVLNDGLLDITALYRDFAEPLSMHEIKLLIYHVADYRDAELARDAWEALLAEAHNDALALPDTRHEKVASVVIELGHRFYPSDVAFPVDILTEMLERYAYEQSIENPQSRIPLAWSARTMLMANVPPLLVFEVLLGLFDAKREPFQIDSAQLYILADIADLARLWVEEILGTAQPSLGLKDPLLNFSARRFDDALNALLLALSHLDHASLPANLESRNADKVSSSLKWTQELLRRSF</sequence>
<dbReference type="Gene3D" id="1.25.40.440">
    <property type="entry name" value="Nucleoporin, helical domain, central subdomain"/>
    <property type="match status" value="1"/>
</dbReference>
<dbReference type="InterPro" id="IPR042538">
    <property type="entry name" value="Nucleoporin_Nup155_C_3"/>
</dbReference>
<dbReference type="InterPro" id="IPR042533">
    <property type="entry name" value="Nucleoporin_Nup155_C_1"/>
</dbReference>
<dbReference type="Gene3D" id="1.20.58.1780">
    <property type="match status" value="1"/>
</dbReference>
<evidence type="ECO:0000256" key="4">
    <source>
        <dbReference type="ARBA" id="ARBA00023242"/>
    </source>
</evidence>
<evidence type="ECO:0000256" key="3">
    <source>
        <dbReference type="ARBA" id="ARBA00022448"/>
    </source>
</evidence>
<feature type="compositionally biased region" description="Polar residues" evidence="5">
    <location>
        <begin position="778"/>
        <end position="793"/>
    </location>
</feature>
<dbReference type="GO" id="GO:0044611">
    <property type="term" value="C:nuclear pore inner ring"/>
    <property type="evidence" value="ECO:0007669"/>
    <property type="project" value="TreeGrafter"/>
</dbReference>
<dbReference type="GO" id="GO:0017056">
    <property type="term" value="F:structural constituent of nuclear pore"/>
    <property type="evidence" value="ECO:0007669"/>
    <property type="project" value="InterPro"/>
</dbReference>